<feature type="transmembrane region" description="Helical" evidence="1">
    <location>
        <begin position="49"/>
        <end position="67"/>
    </location>
</feature>
<accession>A0A1A9Z2I8</accession>
<keyword evidence="1" id="KW-0812">Transmembrane</keyword>
<proteinExistence type="predicted"/>
<organism evidence="2 3">
    <name type="scientific">Glossina pallidipes</name>
    <name type="common">Tsetse fly</name>
    <dbReference type="NCBI Taxonomy" id="7398"/>
    <lineage>
        <taxon>Eukaryota</taxon>
        <taxon>Metazoa</taxon>
        <taxon>Ecdysozoa</taxon>
        <taxon>Arthropoda</taxon>
        <taxon>Hexapoda</taxon>
        <taxon>Insecta</taxon>
        <taxon>Pterygota</taxon>
        <taxon>Neoptera</taxon>
        <taxon>Endopterygota</taxon>
        <taxon>Diptera</taxon>
        <taxon>Brachycera</taxon>
        <taxon>Muscomorpha</taxon>
        <taxon>Hippoboscoidea</taxon>
        <taxon>Glossinidae</taxon>
        <taxon>Glossina</taxon>
    </lineage>
</organism>
<reference evidence="3" key="1">
    <citation type="submission" date="2014-03" db="EMBL/GenBank/DDBJ databases">
        <authorList>
            <person name="Aksoy S."/>
            <person name="Warren W."/>
            <person name="Wilson R.K."/>
        </authorList>
    </citation>
    <scope>NUCLEOTIDE SEQUENCE [LARGE SCALE GENOMIC DNA]</scope>
    <source>
        <strain evidence="3">IAEA</strain>
    </source>
</reference>
<name>A0A1A9Z2I8_GLOPL</name>
<keyword evidence="3" id="KW-1185">Reference proteome</keyword>
<evidence type="ECO:0000313" key="3">
    <source>
        <dbReference type="Proteomes" id="UP000092445"/>
    </source>
</evidence>
<dbReference type="AlphaFoldDB" id="A0A1A9Z2I8"/>
<keyword evidence="1" id="KW-0472">Membrane</keyword>
<dbReference type="VEuPathDB" id="VectorBase:GPAI001762"/>
<dbReference type="Proteomes" id="UP000092445">
    <property type="component" value="Unassembled WGS sequence"/>
</dbReference>
<evidence type="ECO:0000313" key="2">
    <source>
        <dbReference type="EnsemblMetazoa" id="GPAI001762-PA"/>
    </source>
</evidence>
<sequence>MSGIAMLRTNVSPFRIFTQVHVEINLEYAAFEPPEGEPSRFDIFNTAELAIFGAIGIFFILFHVYLIY</sequence>
<keyword evidence="1" id="KW-1133">Transmembrane helix</keyword>
<dbReference type="EnsemblMetazoa" id="GPAI001762-RA">
    <property type="protein sequence ID" value="GPAI001762-PA"/>
    <property type="gene ID" value="GPAI001762"/>
</dbReference>
<protein>
    <submittedName>
        <fullName evidence="2">Uncharacterized protein</fullName>
    </submittedName>
</protein>
<evidence type="ECO:0000256" key="1">
    <source>
        <dbReference type="SAM" id="Phobius"/>
    </source>
</evidence>
<reference evidence="2" key="2">
    <citation type="submission" date="2020-05" db="UniProtKB">
        <authorList>
            <consortium name="EnsemblMetazoa"/>
        </authorList>
    </citation>
    <scope>IDENTIFICATION</scope>
    <source>
        <strain evidence="2">IAEA</strain>
    </source>
</reference>